<gene>
    <name evidence="3" type="ORF">H8R26_04235</name>
</gene>
<evidence type="ECO:0000256" key="1">
    <source>
        <dbReference type="ARBA" id="ARBA00006432"/>
    </source>
</evidence>
<dbReference type="InterPro" id="IPR045851">
    <property type="entry name" value="AMP-bd_C_sf"/>
</dbReference>
<dbReference type="InterPro" id="IPR042099">
    <property type="entry name" value="ANL_N_sf"/>
</dbReference>
<evidence type="ECO:0000313" key="3">
    <source>
        <dbReference type="EMBL" id="MBC5862621.1"/>
    </source>
</evidence>
<protein>
    <submittedName>
        <fullName evidence="3">AMP-binding protein</fullName>
    </submittedName>
</protein>
<feature type="domain" description="AMP-dependent synthetase/ligase" evidence="2">
    <location>
        <begin position="60"/>
        <end position="198"/>
    </location>
</feature>
<dbReference type="InterPro" id="IPR000873">
    <property type="entry name" value="AMP-dep_synth/lig_dom"/>
</dbReference>
<organism evidence="3 4">
    <name type="scientific">Flavobacterium turcicum</name>
    <dbReference type="NCBI Taxonomy" id="2764718"/>
    <lineage>
        <taxon>Bacteria</taxon>
        <taxon>Pseudomonadati</taxon>
        <taxon>Bacteroidota</taxon>
        <taxon>Flavobacteriia</taxon>
        <taxon>Flavobacteriales</taxon>
        <taxon>Flavobacteriaceae</taxon>
        <taxon>Flavobacterium</taxon>
    </lineage>
</organism>
<dbReference type="EMBL" id="JACRUM010000002">
    <property type="protein sequence ID" value="MBC5862621.1"/>
    <property type="molecule type" value="Genomic_DNA"/>
</dbReference>
<dbReference type="PANTHER" id="PTHR43201">
    <property type="entry name" value="ACYL-COA SYNTHETASE"/>
    <property type="match status" value="1"/>
</dbReference>
<comment type="caution">
    <text evidence="3">The sequence shown here is derived from an EMBL/GenBank/DDBJ whole genome shotgun (WGS) entry which is preliminary data.</text>
</comment>
<dbReference type="PANTHER" id="PTHR43201:SF8">
    <property type="entry name" value="ACYL-COA SYNTHETASE FAMILY MEMBER 3"/>
    <property type="match status" value="1"/>
</dbReference>
<sequence length="353" mass="38998">MIATYQKVHPLFKLNGFHLDRDDLCRVAYSFIKEGDPYEQAIGSFILDWFDAKPYLEVSTSGTTGTPKLIQVQKSAMVQSALATGAYFDLSPGNKALHCLPTQYIAGKMMLVRSFILGLDLDLVTPNSTPLAKNTTTYHFAAMVPLQVQNSIDSLGKVKKLIVGGAKMNQELESLVAKLPTQIFETYGMTETVSHIAAKRVGATSFSVLPNVTISQDQRDCLVIDAPLVSSEVLITNDLVEILNKKEFILLGRADNIINSGGIKLIPEQIETKLASKIKDRFFVAGIPDATLGEKLILVIEGESREIPLNVFETLSTYEKPKDFLFVSQFLETESGKVKRKEVITQILHEKNA</sequence>
<keyword evidence="4" id="KW-1185">Reference proteome</keyword>
<dbReference type="Proteomes" id="UP000621670">
    <property type="component" value="Unassembled WGS sequence"/>
</dbReference>
<reference evidence="3 4" key="1">
    <citation type="submission" date="2020-08" db="EMBL/GenBank/DDBJ databases">
        <title>Description of novel Flavobacterium F-400 isolate.</title>
        <authorList>
            <person name="Saticioglu I."/>
            <person name="Duman M."/>
            <person name="Altun S."/>
        </authorList>
    </citation>
    <scope>NUCLEOTIDE SEQUENCE [LARGE SCALE GENOMIC DNA]</scope>
    <source>
        <strain evidence="3 4">F-400</strain>
    </source>
</reference>
<name>A0ABR7JDN0_9FLAO</name>
<dbReference type="Pfam" id="PF00501">
    <property type="entry name" value="AMP-binding"/>
    <property type="match status" value="1"/>
</dbReference>
<accession>A0ABR7JDN0</accession>
<comment type="similarity">
    <text evidence="1">Belongs to the ATP-dependent AMP-binding enzyme family.</text>
</comment>
<dbReference type="Gene3D" id="3.40.50.12780">
    <property type="entry name" value="N-terminal domain of ligase-like"/>
    <property type="match status" value="1"/>
</dbReference>
<dbReference type="RefSeq" id="WP_166133669.1">
    <property type="nucleotide sequence ID" value="NZ_JAAOBY010000002.1"/>
</dbReference>
<proteinExistence type="inferred from homology"/>
<evidence type="ECO:0000313" key="4">
    <source>
        <dbReference type="Proteomes" id="UP000621670"/>
    </source>
</evidence>
<evidence type="ECO:0000259" key="2">
    <source>
        <dbReference type="Pfam" id="PF00501"/>
    </source>
</evidence>
<dbReference type="Gene3D" id="3.30.300.30">
    <property type="match status" value="1"/>
</dbReference>
<dbReference type="SUPFAM" id="SSF56801">
    <property type="entry name" value="Acetyl-CoA synthetase-like"/>
    <property type="match status" value="1"/>
</dbReference>